<evidence type="ECO:0000313" key="1">
    <source>
        <dbReference type="EnsemblPlants" id="AVESA.00010b.r2.6DG1171820.1.CDS"/>
    </source>
</evidence>
<evidence type="ECO:0000313" key="2">
    <source>
        <dbReference type="Proteomes" id="UP001732700"/>
    </source>
</evidence>
<reference evidence="1" key="2">
    <citation type="submission" date="2025-09" db="UniProtKB">
        <authorList>
            <consortium name="EnsemblPlants"/>
        </authorList>
    </citation>
    <scope>IDENTIFICATION</scope>
</reference>
<organism evidence="1 2">
    <name type="scientific">Avena sativa</name>
    <name type="common">Oat</name>
    <dbReference type="NCBI Taxonomy" id="4498"/>
    <lineage>
        <taxon>Eukaryota</taxon>
        <taxon>Viridiplantae</taxon>
        <taxon>Streptophyta</taxon>
        <taxon>Embryophyta</taxon>
        <taxon>Tracheophyta</taxon>
        <taxon>Spermatophyta</taxon>
        <taxon>Magnoliopsida</taxon>
        <taxon>Liliopsida</taxon>
        <taxon>Poales</taxon>
        <taxon>Poaceae</taxon>
        <taxon>BOP clade</taxon>
        <taxon>Pooideae</taxon>
        <taxon>Poodae</taxon>
        <taxon>Poeae</taxon>
        <taxon>Poeae Chloroplast Group 1 (Aveneae type)</taxon>
        <taxon>Aveninae</taxon>
        <taxon>Avena</taxon>
    </lineage>
</organism>
<accession>A0ACD5ZI80</accession>
<name>A0ACD5ZI80_AVESA</name>
<reference evidence="1" key="1">
    <citation type="submission" date="2021-05" db="EMBL/GenBank/DDBJ databases">
        <authorList>
            <person name="Scholz U."/>
            <person name="Mascher M."/>
            <person name="Fiebig A."/>
        </authorList>
    </citation>
    <scope>NUCLEOTIDE SEQUENCE [LARGE SCALE GENOMIC DNA]</scope>
</reference>
<sequence length="466" mass="48756">MASEREASDDRTARTCVKMLLLLLLCSYHYSVTAGAADDRIHKVLAAASHTAEAVCAQPQVTTPSSSSGATVRLSHRYGPCSPAPSADEPTVAELLRRDQLRAEYVQAKYHGAGNDGLNQSKITVPTILGSALDTLEYVITVAIGSPAVTQNVMIDTGSDISWVHCSSPTGSVLFDPVGSSTYAPFSCTSAPCTQLGADSSGCSGSQCQYMVMYGDGSNTTGTYGSDTLALTDSETVTDFRFGCSHKEEGFDDKLDGLMGLGGGTESLVSQTEATYGEAFSYCLPATSRDSGFLTLGAPNTTSGFETTPMLRSEEVPTFFGVLLQDIAVGGNLLGISPTVFSAGSVMDSGTIITRLPARAYSALSAAFKAGMRNYTRAPAVSLLDTCFDFTGLDSVSVPSVALVFDGGAVVDIVYDGIMIAVDDVTECLAFSDEGTLSIIGNVQQRTFEVLHDVGQGVFGFRSDAC</sequence>
<keyword evidence="2" id="KW-1185">Reference proteome</keyword>
<protein>
    <submittedName>
        <fullName evidence="1">Uncharacterized protein</fullName>
    </submittedName>
</protein>
<dbReference type="Proteomes" id="UP001732700">
    <property type="component" value="Chromosome 6D"/>
</dbReference>
<dbReference type="EnsemblPlants" id="AVESA.00010b.r2.6DG1171820.1">
    <property type="protein sequence ID" value="AVESA.00010b.r2.6DG1171820.1.CDS"/>
    <property type="gene ID" value="AVESA.00010b.r2.6DG1171820"/>
</dbReference>
<proteinExistence type="predicted"/>